<dbReference type="PROSITE" id="PS51117">
    <property type="entry name" value="LAMININ_NTER"/>
    <property type="match status" value="1"/>
</dbReference>
<sequence length="3438" mass="373429">MAGPGLFWGEKSASGQERGGGLGPSQPPDHPVPRQGQYCDICTAANSNKAHPASNAIDGTERWWQSPPLSRGLEYNEVNVTLDLGQVFHVAYVLIKFANSPRPDLWVLERSTDFGHTYRPWQFFASSKRDCLERFGPRTLERITRDDAAICTTEYSRIVPLENGEIVVSLVNGRPGAMNFSYSPLLRDFTKATNIRLRFLRTNTLLGHLMGKALRDPTVTRRYYYSIKDISIGGRCVCHGHADVCDAKDPMDPFRLQCACQHNTCGGSCDHCCPGFNQRPWKPATADSANECQSCNCHGHATDCYYDPEVDQRHASQNQDGAYQGGGVCVDCQHHTTGINCEHCLPGFYRSPDHPLDSPHTCHRCNCESDFTDGTCEDLTGRCHCRPSFVGEQCNTCAEGYTGFPHCYPVPPFSPNDTGEQVLPAGQIVNCDCSAAGTQGNACRKDPRLGRCVCKPNFQGTHCELCATGFYGPGCQPCQCSGPGVADSRCDPNTGQCRCRVGFEGAACDRCASGYFRFPLCQLCGCSPVGTLSEDCDETGRCPCRPGFAGPHCDRCHPGHHGYPDCHACTCDPQGALEQLCGVGGVCHCRPGYAGATCQECSPGFHGFPECVPCHCSAEGSLHVACDPRSGQCTCRPRVTGLRCDTCMPGAYNFPYCEAGSCHPAGLAPANPVLPEKQTPCVCRAHVEGPSCDRCKPGFWGLSPSNPEGCTRCSCDPRGTLGGVTECQLGNGQCFCKPHVCGQTCAACKDGFFGLDQADYFGCRSCRCDVGGALGQGCEPRTGACRCRPNIQGPTCSEPAKNHYLPDLHHLRLELEEASTPEGHTVRFGFNPLEFENFSWRGYAQMGPIQPRIVARLNLTAPDVFWLIFRYVNRGPTTVSGHVSMREEGKFAACDNCTEQSQPVAFPPSTEPTFVTVPQRGFGEPFVLNSGTWALLVEAEGVLLDYVVLLPSAYYEAALLQLRVTEACSYRLTTQRFGENCLLYAHLPLDGFPSAAGPDAQCRHDNSLPRPCPTEQLSPSHPQLAACLGSDVDVQLQVAVLRPGRYALVVEYVNEDARQEVGVAVHTRQRGPQEGALTLHPCPYSTLCRGTARDAQDHLAIFYLDSEASIRLTAEQARFFLHRVTLVPVEEFSPEFVEPRVHCISSHGTFGPGSAACVPSRFLKPPQPIILRDCQVLPLPPGFPLTLSQDLTPDASLPRPQPRPPTAVDPHAEPTLIQHPQGTVVFTAHMPTLGRYAFLLHGYQPAHPTFPMEVLINGGRVWQGHANASFCPHGYGCRTLVVCEGRALLDVTDGELTVTVRVPEGRWFWLDYVLVVPEDAYSPGYLREEPLDKSYDFISHCATHGYHISPSSSSLFCRNAATSLSLSYNNGARPCGCHEVGATGPTCEPFGGQCPCRAHVIGRDCSRCATGYWGFPNCRPCDCGARLCDELTGRCICPPRTVLPDCLICQPQTFGCHPLVGCEECNCSGPGVQELTDPTCDRDSGQCKCRPHVAGRRCDTCAPGFHGYPSCQPCDCHEAGTAPGMCDLLTGQCYCKENVQGPRCDQCRLGTFFLDATNPKGCTRCFCFGATERCGSSAYTRQEFVDMDGWILLSSDRQVVPHARRAGTELLHADLRHAPDTFPELYWQAPPSYLGDRVSSYGGTLRYELHSETQRGDVFIPTESRPDVVLQGNQMSITFLESAYPVPGHVHRAQLQLVEGNFRHTETHSAVSREELMMVLAGLEQLQIRALFSQTSSAVSLRRVVLEVASRAGRGPPASNVELCMCPANYRGDSCQECAPGYYRDVKGLFLGRCVPCQCHSHSDRCLPGSGICVSCQHNTEGDRCERCRAGFVSSRPGDPTAPCVSCPCPLAVPSNNFADGCILRGGHAQCLCKPGYAGASCERCAPGFFGNPLVLGSSCQPCDCSGNGDPNLIFSDCDPLTGACRGCLHHTTGPRCESCAPGFYGNALQPGNCTRCDCTPCGTEACDPHSGHCLCKAGVTGQRCDRCQEGHFGFGSCGGCRPCTCGPAAEGSECHPQSGQCHCQPGAGGPQCRECAPGYWGLPEQGCRRCQCPGGRCDPHTGRCTCPPGLSGERCDTCSQQHQVPVPGGPGGRGVHCEVCDHCVVLLLDDLERAGALLPAIREQLRGVNASSVAWARLHRLNASIADLQSQLRSPPGPYPETAQQLEVLERRSTSLRQDTQRLDSQATGTRDRAGRLLEGTEATLGRAQALLVAIRAVDLALSELASQTGHLWPANVTAPSGEQLRRMLAEVERWLGDMRARDLGPPRAAAQDELAEAQRLLARVQQQLTSRWEENQALATRTRDQLAQHEASLMDLREALNRAVNATREAEELTSHNQERLEEALQWKQELSQDNATLRATLQTARNTLARVSELLRGMDQAKEEFERLAANLDGARTPLLQRIQAFSPAGDKLGLVEAAEAHARQLDRLAFNLSSIILGINQDRFIQRAIEASNAYGSILQAVQAAEGAAGQALQQASHTWATVVQRGLAARARQLLVNSSALEEAVLREQRRLDRVHAVLQGTGTQLRDVQVKKDQLAAQIQEVRAMLAMDTDETSKKIAHAKAVAAEAQATVAHVQSQLQDMQEKLERWQRQYGDLRGQDLGQAVLDAGHSVSTLEKTLPQLLAKLSVLENRGARNASLALSASIGRVRELIAQARGAARKVKVPMKFNGSSGVQVRMPRDLADLAAYTALKFYLQSPEPKPEQATGNHFVLYMGSRQATGDYMGVFLHDQKVHWVYRLGAAGPTTLSIDEDVGEQFVTVSMERTLQFGYMSVTVERQMVRETKNDTVAPGPEGLLNLRPDDFVFYVGGYPSSFTPPAPLHFPCFRGCVELDTLNEEVVSLYNFERTFKLDTAMDKPCARSKSSGDPWLTDGSYLDLRRLFPSGGSVRGCIKGIKALGKYVDLKRLNTTGVSAGCTADLLVARAMTFHGHGFLPLALPEVGTLTGDIYSGFGFRSTQDSALLYYRASLHGLCQVSLQQGQVTLQLLRTEVRSRGGFADGVPHYVTFYSNSTGVWLFVDDQLQQMKSHRGPPPRPQPQPHPEAPPRLFLGGLPESGTFRNFSGCLSNVFVRRVLEPQRVLDLQQTTGSVNVSTGCAPAPHGRTLGLGPRGLQAAARKVAQIEGPRPRLRVQSRRRSRVGRWHTVSVHWEKNRIQLVTDGTRAWRQEQPWQQPQREKHPQPYTLFVGGLPAGNHSSILPMRPTMPHPLPSLAVSHHPQQPLPVTVGFNGCVTRLMLGRRPLGTPTRMVGVTACVPGPLEEGLFFPGSGGVVTLDSPVATLPNVRLDLEVRPLAVSGLIFHLGRIQGSPYLQLQVTGKQVLLRADDGTGEFSTLVTRPTALCDGQWHRLAVTKGGNVLRLEVDAQSNHTVGPPLAILAHAVAPLHLGGLPEPMALQPAPPAYSGCMRKLVVNQSPVAVTPSARVQGAVGASGCPAT</sequence>
<feature type="disulfide bond" evidence="12">
    <location>
        <begin position="332"/>
        <end position="341"/>
    </location>
</feature>
<feature type="disulfide bond" evidence="12">
    <location>
        <begin position="616"/>
        <end position="633"/>
    </location>
</feature>
<feature type="region of interest" description="Disordered" evidence="14">
    <location>
        <begin position="3029"/>
        <end position="3050"/>
    </location>
</feature>
<evidence type="ECO:0000259" key="15">
    <source>
        <dbReference type="PROSITE" id="PS50025"/>
    </source>
</evidence>
<feature type="disulfide bond" evidence="12">
    <location>
        <begin position="635"/>
        <end position="644"/>
    </location>
</feature>
<dbReference type="FunFam" id="2.10.25.10:FF:000074">
    <property type="entry name" value="Laminin subunit alpha"/>
    <property type="match status" value="1"/>
</dbReference>
<feature type="coiled-coil region" evidence="13">
    <location>
        <begin position="2531"/>
        <end position="2637"/>
    </location>
</feature>
<dbReference type="Pfam" id="PF00053">
    <property type="entry name" value="EGF_laminin"/>
    <property type="match status" value="19"/>
</dbReference>
<dbReference type="FunFam" id="2.10.25.10:FF:000034">
    <property type="entry name" value="Laminin subunit alpha 3"/>
    <property type="match status" value="1"/>
</dbReference>
<feature type="disulfide bond" evidence="12">
    <location>
        <begin position="1535"/>
        <end position="1544"/>
    </location>
</feature>
<evidence type="ECO:0000256" key="14">
    <source>
        <dbReference type="SAM" id="MobiDB-lite"/>
    </source>
</evidence>
<proteinExistence type="predicted"/>
<feature type="disulfide bond" evidence="12">
    <location>
        <begin position="1816"/>
        <end position="1825"/>
    </location>
</feature>
<feature type="disulfide bond" evidence="12">
    <location>
        <begin position="1396"/>
        <end position="1405"/>
    </location>
</feature>
<dbReference type="GO" id="GO:0030155">
    <property type="term" value="P:regulation of cell adhesion"/>
    <property type="evidence" value="ECO:0007669"/>
    <property type="project" value="InterPro"/>
</dbReference>
<evidence type="ECO:0000256" key="7">
    <source>
        <dbReference type="ARBA" id="ARBA00022889"/>
    </source>
</evidence>
<dbReference type="GO" id="GO:0035239">
    <property type="term" value="P:tube morphogenesis"/>
    <property type="evidence" value="ECO:0007669"/>
    <property type="project" value="UniProtKB-ARBA"/>
</dbReference>
<feature type="disulfide bond" evidence="12">
    <location>
        <begin position="569"/>
        <end position="581"/>
    </location>
</feature>
<dbReference type="FunFam" id="2.60.120.200:FF:000209">
    <property type="entry name" value="Laminin subunit alpha 5"/>
    <property type="match status" value="1"/>
</dbReference>
<feature type="disulfide bond" evidence="12">
    <location>
        <begin position="1873"/>
        <end position="1882"/>
    </location>
</feature>
<feature type="domain" description="Laminin EGF-like" evidence="16">
    <location>
        <begin position="2004"/>
        <end position="2050"/>
    </location>
</feature>
<dbReference type="GO" id="GO:0005102">
    <property type="term" value="F:signaling receptor binding"/>
    <property type="evidence" value="ECO:0007669"/>
    <property type="project" value="InterPro"/>
</dbReference>
<dbReference type="FunFam" id="2.10.25.10:FF:000011">
    <property type="entry name" value="Cadherin EGF LAG seven-pass G-type receptor"/>
    <property type="match status" value="1"/>
</dbReference>
<feature type="domain" description="Laminin EGF-like" evidence="16">
    <location>
        <begin position="614"/>
        <end position="664"/>
    </location>
</feature>
<feature type="domain" description="Laminin EGF-like" evidence="16">
    <location>
        <begin position="1957"/>
        <end position="2003"/>
    </location>
</feature>
<evidence type="ECO:0000259" key="17">
    <source>
        <dbReference type="PROSITE" id="PS51115"/>
    </source>
</evidence>
<feature type="region of interest" description="Disordered" evidence="14">
    <location>
        <begin position="1190"/>
        <end position="1212"/>
    </location>
</feature>
<keyword evidence="6" id="KW-0084">Basement membrane</keyword>
<dbReference type="FunFam" id="2.10.25.10:FF:000090">
    <property type="entry name" value="laminin subunit alpha"/>
    <property type="match status" value="1"/>
</dbReference>
<dbReference type="InterPro" id="IPR001791">
    <property type="entry name" value="Laminin_G"/>
</dbReference>
<feature type="disulfide bond" evidence="12">
    <location>
        <begin position="589"/>
        <end position="598"/>
    </location>
</feature>
<dbReference type="FunFam" id="2.10.25.10:FF:000083">
    <property type="entry name" value="Laminin subunit alpha"/>
    <property type="match status" value="2"/>
</dbReference>
<dbReference type="SMART" id="SM00180">
    <property type="entry name" value="EGF_Lam"/>
    <property type="match status" value="22"/>
</dbReference>
<feature type="domain" description="Laminin G" evidence="15">
    <location>
        <begin position="2670"/>
        <end position="2863"/>
    </location>
</feature>
<organism evidence="19 20">
    <name type="scientific">Carlito syrichta</name>
    <name type="common">Philippine tarsier</name>
    <name type="synonym">Tarsius syrichta</name>
    <dbReference type="NCBI Taxonomy" id="1868482"/>
    <lineage>
        <taxon>Eukaryota</taxon>
        <taxon>Metazoa</taxon>
        <taxon>Chordata</taxon>
        <taxon>Craniata</taxon>
        <taxon>Vertebrata</taxon>
        <taxon>Euteleostomi</taxon>
        <taxon>Mammalia</taxon>
        <taxon>Eutheria</taxon>
        <taxon>Euarchontoglires</taxon>
        <taxon>Primates</taxon>
        <taxon>Haplorrhini</taxon>
        <taxon>Tarsiiformes</taxon>
        <taxon>Tarsiidae</taxon>
        <taxon>Carlito</taxon>
    </lineage>
</organism>
<dbReference type="PANTHER" id="PTHR10574">
    <property type="entry name" value="NETRIN/LAMININ-RELATED"/>
    <property type="match status" value="1"/>
</dbReference>
<evidence type="ECO:0000256" key="5">
    <source>
        <dbReference type="ARBA" id="ARBA00022737"/>
    </source>
</evidence>
<dbReference type="PROSITE" id="PS50025">
    <property type="entry name" value="LAM_G_DOMAIN"/>
    <property type="match status" value="3"/>
</dbReference>
<dbReference type="FunFam" id="2.10.25.10:FF:000454">
    <property type="entry name" value="Laminin subunit alpha 1"/>
    <property type="match status" value="1"/>
</dbReference>
<accession>A0A3Q0DYK7</accession>
<feature type="disulfide bond" evidence="12">
    <location>
        <begin position="1375"/>
        <end position="1387"/>
    </location>
</feature>
<dbReference type="CDD" id="cd00110">
    <property type="entry name" value="LamG"/>
    <property type="match status" value="4"/>
</dbReference>
<dbReference type="InterPro" id="IPR002049">
    <property type="entry name" value="LE_dom"/>
</dbReference>
<name>A0A3Q0DYK7_CARSF</name>
<dbReference type="GO" id="GO:0034446">
    <property type="term" value="P:substrate adhesion-dependent cell spreading"/>
    <property type="evidence" value="ECO:0007669"/>
    <property type="project" value="UniProtKB-ARBA"/>
</dbReference>
<evidence type="ECO:0000256" key="3">
    <source>
        <dbReference type="ARBA" id="ARBA00022530"/>
    </source>
</evidence>
<dbReference type="Gene3D" id="2.60.120.200">
    <property type="match status" value="4"/>
</dbReference>
<keyword evidence="19" id="KW-1185">Reference proteome</keyword>
<dbReference type="GO" id="GO:0043256">
    <property type="term" value="C:laminin complex"/>
    <property type="evidence" value="ECO:0007669"/>
    <property type="project" value="UniProtKB-ARBA"/>
</dbReference>
<dbReference type="FunFam" id="2.60.120.260:FF:000022">
    <property type="entry name" value="Laminin subunit alpha 5"/>
    <property type="match status" value="1"/>
</dbReference>
<feature type="disulfide bond" evidence="12">
    <location>
        <begin position="385"/>
        <end position="394"/>
    </location>
</feature>
<comment type="subcellular location">
    <subcellularLocation>
        <location evidence="1">Secreted</location>
        <location evidence="1">Extracellular space</location>
        <location evidence="1">Extracellular matrix</location>
        <location evidence="1">Basement membrane</location>
    </subcellularLocation>
</comment>
<evidence type="ECO:0000313" key="20">
    <source>
        <dbReference type="RefSeq" id="XP_021567687.1"/>
    </source>
</evidence>
<dbReference type="SMART" id="SM00281">
    <property type="entry name" value="LamB"/>
    <property type="match status" value="1"/>
</dbReference>
<dbReference type="GeneID" id="103259778"/>
<evidence type="ECO:0000256" key="11">
    <source>
        <dbReference type="ARBA" id="ARBA00023292"/>
    </source>
</evidence>
<dbReference type="RefSeq" id="XP_021567687.1">
    <property type="nucleotide sequence ID" value="XM_021712012.1"/>
</dbReference>
<dbReference type="InterPro" id="IPR013320">
    <property type="entry name" value="ConA-like_dom_sf"/>
</dbReference>
<dbReference type="FunFam" id="2.10.25.10:FF:000033">
    <property type="entry name" value="Laminin subunit alpha 2"/>
    <property type="match status" value="1"/>
</dbReference>
<feature type="domain" description="Laminin EGF-like" evidence="16">
    <location>
        <begin position="478"/>
        <end position="523"/>
    </location>
</feature>
<dbReference type="FunFam" id="2.10.25.10:FF:000467">
    <property type="entry name" value="Laminin subunit alpha 5"/>
    <property type="match status" value="1"/>
</dbReference>
<dbReference type="FunFam" id="2.10.25.10:FF:000437">
    <property type="entry name" value="Laminin subunit alpha 5"/>
    <property type="match status" value="1"/>
</dbReference>
<feature type="disulfide bond" evidence="12">
    <location>
        <begin position="1516"/>
        <end position="1533"/>
    </location>
</feature>
<dbReference type="FunFam" id="2.10.25.10:FF:000069">
    <property type="entry name" value="Laminin subunit alpha 1"/>
    <property type="match status" value="1"/>
</dbReference>
<keyword evidence="11 12" id="KW-0424">Laminin EGF-like domain</keyword>
<feature type="disulfide bond" evidence="12">
    <location>
        <begin position="2024"/>
        <end position="2033"/>
    </location>
</feature>
<dbReference type="SUPFAM" id="SSF57196">
    <property type="entry name" value="EGF/Laminin"/>
    <property type="match status" value="19"/>
</dbReference>
<feature type="domain" description="Laminin EGF-like" evidence="16">
    <location>
        <begin position="1903"/>
        <end position="1956"/>
    </location>
</feature>
<keyword evidence="4" id="KW-0732">Signal</keyword>
<dbReference type="Pfam" id="PF06009">
    <property type="entry name" value="Laminin_II"/>
    <property type="match status" value="1"/>
</dbReference>
<feature type="domain" description="Laminin EGF-like" evidence="16">
    <location>
        <begin position="1847"/>
        <end position="1902"/>
    </location>
</feature>
<dbReference type="Gene3D" id="2.60.120.260">
    <property type="entry name" value="Galactose-binding domain-like"/>
    <property type="match status" value="1"/>
</dbReference>
<evidence type="ECO:0000256" key="8">
    <source>
        <dbReference type="ARBA" id="ARBA00023054"/>
    </source>
</evidence>
<dbReference type="CTD" id="3911"/>
<dbReference type="InterPro" id="IPR050440">
    <property type="entry name" value="Laminin/Netrin_ECM"/>
</dbReference>
<dbReference type="Pfam" id="PF24973">
    <property type="entry name" value="EGF_LMN_ATRN"/>
    <property type="match status" value="1"/>
</dbReference>
<dbReference type="InterPro" id="IPR009254">
    <property type="entry name" value="Laminin_aI"/>
</dbReference>
<dbReference type="GO" id="GO:0002009">
    <property type="term" value="P:morphogenesis of an epithelium"/>
    <property type="evidence" value="ECO:0007669"/>
    <property type="project" value="UniProtKB-ARBA"/>
</dbReference>
<keyword evidence="3" id="KW-0272">Extracellular matrix</keyword>
<evidence type="ECO:0000256" key="6">
    <source>
        <dbReference type="ARBA" id="ARBA00022869"/>
    </source>
</evidence>
<feature type="domain" description="Laminin IV type A" evidence="17">
    <location>
        <begin position="1585"/>
        <end position="1763"/>
    </location>
</feature>
<dbReference type="SMART" id="SM00282">
    <property type="entry name" value="LamG"/>
    <property type="match status" value="4"/>
</dbReference>
<dbReference type="Pfam" id="PF00052">
    <property type="entry name" value="Laminin_B"/>
    <property type="match status" value="1"/>
</dbReference>
<feature type="disulfide bond" evidence="12">
    <location>
        <begin position="1928"/>
        <end position="1937"/>
    </location>
</feature>
<dbReference type="Gene3D" id="2.170.300.10">
    <property type="entry name" value="Tie2 ligand-binding domain superfamily"/>
    <property type="match status" value="1"/>
</dbReference>
<dbReference type="PROSITE" id="PS51115">
    <property type="entry name" value="LAMININ_IVA"/>
    <property type="match status" value="1"/>
</dbReference>
<feature type="domain" description="Laminin EGF-like" evidence="16">
    <location>
        <begin position="431"/>
        <end position="477"/>
    </location>
</feature>
<evidence type="ECO:0000256" key="1">
    <source>
        <dbReference type="ARBA" id="ARBA00004302"/>
    </source>
</evidence>
<feature type="domain" description="Laminin EGF-like" evidence="16">
    <location>
        <begin position="295"/>
        <end position="364"/>
    </location>
</feature>
<dbReference type="InterPro" id="IPR008211">
    <property type="entry name" value="Laminin_N"/>
</dbReference>
<dbReference type="GO" id="GO:0048732">
    <property type="term" value="P:gland development"/>
    <property type="evidence" value="ECO:0007669"/>
    <property type="project" value="UniProtKB-ARBA"/>
</dbReference>
<feature type="disulfide bond" evidence="12">
    <location>
        <begin position="1940"/>
        <end position="1954"/>
    </location>
</feature>
<feature type="disulfide bond" evidence="12">
    <location>
        <begin position="1514"/>
        <end position="1526"/>
    </location>
</feature>
<dbReference type="GO" id="GO:0005576">
    <property type="term" value="C:extracellular region"/>
    <property type="evidence" value="ECO:0007669"/>
    <property type="project" value="UniProtKB-ARBA"/>
</dbReference>
<dbReference type="SUPFAM" id="SSF49899">
    <property type="entry name" value="Concanavalin A-like lectins/glucanases"/>
    <property type="match status" value="4"/>
</dbReference>
<dbReference type="Pfam" id="PF06008">
    <property type="entry name" value="Laminin_I"/>
    <property type="match status" value="1"/>
</dbReference>
<feature type="domain" description="Laminin EGF-like" evidence="16">
    <location>
        <begin position="365"/>
        <end position="409"/>
    </location>
</feature>
<feature type="disulfide bond" evidence="12">
    <location>
        <begin position="544"/>
        <end position="553"/>
    </location>
</feature>
<feature type="disulfide bond" evidence="12">
    <location>
        <begin position="1377"/>
        <end position="1394"/>
    </location>
</feature>
<dbReference type="PROSITE" id="PS50027">
    <property type="entry name" value="EGF_LAM_2"/>
    <property type="match status" value="16"/>
</dbReference>
<feature type="domain" description="Laminin EGF-like" evidence="16">
    <location>
        <begin position="1514"/>
        <end position="1564"/>
    </location>
</feature>
<dbReference type="GO" id="GO:0016477">
    <property type="term" value="P:cell migration"/>
    <property type="evidence" value="ECO:0007669"/>
    <property type="project" value="TreeGrafter"/>
</dbReference>
<dbReference type="GO" id="GO:0070831">
    <property type="term" value="P:basement membrane assembly"/>
    <property type="evidence" value="ECO:0007669"/>
    <property type="project" value="TreeGrafter"/>
</dbReference>
<evidence type="ECO:0000256" key="4">
    <source>
        <dbReference type="ARBA" id="ARBA00022729"/>
    </source>
</evidence>
<protein>
    <submittedName>
        <fullName evidence="20">Laminin subunit alpha-5</fullName>
    </submittedName>
</protein>
<feature type="compositionally biased region" description="Pro residues" evidence="14">
    <location>
        <begin position="3036"/>
        <end position="3048"/>
    </location>
</feature>
<feature type="disulfide bond" evidence="12">
    <location>
        <begin position="478"/>
        <end position="490"/>
    </location>
</feature>
<feature type="domain" description="Laminin EGF-like" evidence="16">
    <location>
        <begin position="1797"/>
        <end position="1846"/>
    </location>
</feature>
<feature type="region of interest" description="Disordered" evidence="14">
    <location>
        <begin position="1"/>
        <end position="37"/>
    </location>
</feature>
<dbReference type="PANTHER" id="PTHR10574:SF285">
    <property type="entry name" value="LAMININ SUBUNIT ALPHA-3"/>
    <property type="match status" value="1"/>
</dbReference>
<dbReference type="STRING" id="1868482.ENSTSYP00000019482"/>
<evidence type="ECO:0000256" key="2">
    <source>
        <dbReference type="ARBA" id="ARBA00022525"/>
    </source>
</evidence>
<dbReference type="KEGG" id="csyr:103259778"/>
<dbReference type="Pfam" id="PF02210">
    <property type="entry name" value="Laminin_G_2"/>
    <property type="match status" value="4"/>
</dbReference>
<keyword evidence="5" id="KW-0677">Repeat</keyword>
<comment type="caution">
    <text evidence="12">Lacks conserved residue(s) required for the propagation of feature annotation.</text>
</comment>
<dbReference type="GO" id="GO:0030334">
    <property type="term" value="P:regulation of cell migration"/>
    <property type="evidence" value="ECO:0007669"/>
    <property type="project" value="InterPro"/>
</dbReference>
<dbReference type="GO" id="GO:0060541">
    <property type="term" value="P:respiratory system development"/>
    <property type="evidence" value="ECO:0007669"/>
    <property type="project" value="UniProtKB-ARBA"/>
</dbReference>
<evidence type="ECO:0000259" key="16">
    <source>
        <dbReference type="PROSITE" id="PS50027"/>
    </source>
</evidence>
<dbReference type="Pfam" id="PF00055">
    <property type="entry name" value="Laminin_N"/>
    <property type="match status" value="1"/>
</dbReference>
<dbReference type="GO" id="GO:0045202">
    <property type="term" value="C:synapse"/>
    <property type="evidence" value="ECO:0007669"/>
    <property type="project" value="UniProtKB-ARBA"/>
</dbReference>
<evidence type="ECO:0000259" key="18">
    <source>
        <dbReference type="PROSITE" id="PS51117"/>
    </source>
</evidence>
<feature type="domain" description="Laminin EGF-like" evidence="16">
    <location>
        <begin position="1465"/>
        <end position="1513"/>
    </location>
</feature>
<dbReference type="PROSITE" id="PS01248">
    <property type="entry name" value="EGF_LAM_1"/>
    <property type="match status" value="7"/>
</dbReference>
<dbReference type="GO" id="GO:0045995">
    <property type="term" value="P:regulation of embryonic development"/>
    <property type="evidence" value="ECO:0007669"/>
    <property type="project" value="InterPro"/>
</dbReference>
<dbReference type="FunFam" id="2.60.120.200:FF:000151">
    <property type="entry name" value="Laminin subunit alpha 5"/>
    <property type="match status" value="1"/>
</dbReference>
<feature type="disulfide bond" evidence="12">
    <location>
        <begin position="499"/>
        <end position="508"/>
    </location>
</feature>
<dbReference type="SMART" id="SM00181">
    <property type="entry name" value="EGF"/>
    <property type="match status" value="15"/>
</dbReference>
<dbReference type="FunFam" id="2.10.25.10:FF:000051">
    <property type="entry name" value="Laminin subunit alpha 4"/>
    <property type="match status" value="1"/>
</dbReference>
<dbReference type="InterPro" id="IPR000034">
    <property type="entry name" value="Laminin_IV"/>
</dbReference>
<evidence type="ECO:0000256" key="9">
    <source>
        <dbReference type="ARBA" id="ARBA00023157"/>
    </source>
</evidence>
<feature type="disulfide bond" evidence="12">
    <location>
        <begin position="454"/>
        <end position="463"/>
    </location>
</feature>
<dbReference type="FunFam" id="2.10.25.10:FF:000084">
    <property type="entry name" value="Laminin subunit alpha 3"/>
    <property type="match status" value="1"/>
</dbReference>
<keyword evidence="2" id="KW-0964">Secreted</keyword>
<evidence type="ECO:0000256" key="12">
    <source>
        <dbReference type="PROSITE-ProRule" id="PRU00460"/>
    </source>
</evidence>
<evidence type="ECO:0000256" key="10">
    <source>
        <dbReference type="ARBA" id="ARBA00023180"/>
    </source>
</evidence>
<feature type="coiled-coil region" evidence="13">
    <location>
        <begin position="2269"/>
        <end position="2394"/>
    </location>
</feature>
<dbReference type="InterPro" id="IPR010307">
    <property type="entry name" value="Laminin_dom_II"/>
</dbReference>
<feature type="disulfide bond" evidence="12">
    <location>
        <begin position="614"/>
        <end position="626"/>
    </location>
</feature>
<dbReference type="SMART" id="SM00136">
    <property type="entry name" value="LamNT"/>
    <property type="match status" value="1"/>
</dbReference>
<dbReference type="Gene3D" id="2.10.25.10">
    <property type="entry name" value="Laminin"/>
    <property type="match status" value="18"/>
</dbReference>
<dbReference type="InterPro" id="IPR000742">
    <property type="entry name" value="EGF"/>
</dbReference>
<dbReference type="GO" id="GO:0009887">
    <property type="term" value="P:animal organ morphogenesis"/>
    <property type="evidence" value="ECO:0007669"/>
    <property type="project" value="TreeGrafter"/>
</dbReference>
<feature type="disulfide bond" evidence="12">
    <location>
        <begin position="431"/>
        <end position="443"/>
    </location>
</feature>
<keyword evidence="10" id="KW-0325">Glycoprotein</keyword>
<reference evidence="20" key="1">
    <citation type="submission" date="2025-08" db="UniProtKB">
        <authorList>
            <consortium name="RefSeq"/>
        </authorList>
    </citation>
    <scope>IDENTIFICATION</scope>
</reference>
<dbReference type="Proteomes" id="UP000189704">
    <property type="component" value="Unplaced"/>
</dbReference>
<feature type="disulfide bond" evidence="12">
    <location>
        <begin position="1976"/>
        <end position="1985"/>
    </location>
</feature>
<feature type="disulfide bond" evidence="12">
    <location>
        <begin position="736"/>
        <end position="745"/>
    </location>
</feature>
<dbReference type="InterPro" id="IPR056863">
    <property type="entry name" value="LMN_ATRN_NET-like_EGF"/>
</dbReference>
<dbReference type="FunFam" id="2.10.25.10:FF:000430">
    <property type="entry name" value="Laminin subunit alpha 5"/>
    <property type="match status" value="1"/>
</dbReference>
<feature type="disulfide bond" evidence="12">
    <location>
        <begin position="524"/>
        <end position="536"/>
    </location>
</feature>
<dbReference type="GO" id="GO:0007411">
    <property type="term" value="P:axon guidance"/>
    <property type="evidence" value="ECO:0007669"/>
    <property type="project" value="TreeGrafter"/>
</dbReference>
<dbReference type="PRINTS" id="PR00011">
    <property type="entry name" value="EGFLAMININ"/>
</dbReference>
<feature type="domain" description="Laminin N-terminal" evidence="18">
    <location>
        <begin position="1"/>
        <end position="235"/>
    </location>
</feature>
<keyword evidence="9 12" id="KW-1015">Disulfide bond</keyword>
<dbReference type="CDD" id="cd00055">
    <property type="entry name" value="EGF_Lam"/>
    <property type="match status" value="19"/>
</dbReference>
<evidence type="ECO:0000256" key="13">
    <source>
        <dbReference type="SAM" id="Coils"/>
    </source>
</evidence>
<feature type="domain" description="Laminin EGF-like" evidence="16">
    <location>
        <begin position="1375"/>
        <end position="1420"/>
    </location>
</feature>
<keyword evidence="8 13" id="KW-0175">Coiled coil</keyword>
<feature type="domain" description="Laminin G" evidence="15">
    <location>
        <begin position="2929"/>
        <end position="3099"/>
    </location>
</feature>
<feature type="disulfide bond" evidence="12">
    <location>
        <begin position="1489"/>
        <end position="1498"/>
    </location>
</feature>
<evidence type="ECO:0000313" key="19">
    <source>
        <dbReference type="Proteomes" id="UP000189704"/>
    </source>
</evidence>
<feature type="domain" description="Laminin EGF-like" evidence="16">
    <location>
        <begin position="524"/>
        <end position="568"/>
    </location>
</feature>
<dbReference type="FunFam" id="2.10.25.10:FF:000209">
    <property type="entry name" value="Laminin subunit alpha 5"/>
    <property type="match status" value="1"/>
</dbReference>
<gene>
    <name evidence="20" type="primary">LAMA5</name>
</gene>
<feature type="domain" description="Laminin EGF-like" evidence="16">
    <location>
        <begin position="713"/>
        <end position="765"/>
    </location>
</feature>
<dbReference type="OrthoDB" id="18487at2759"/>
<feature type="disulfide bond" evidence="12">
    <location>
        <begin position="480"/>
        <end position="497"/>
    </location>
</feature>
<feature type="domain" description="Laminin G" evidence="15">
    <location>
        <begin position="3263"/>
        <end position="3435"/>
    </location>
</feature>
<dbReference type="FunFam" id="2.60.120.200:FF:000202">
    <property type="entry name" value="Laminin subunit alpha 5"/>
    <property type="match status" value="1"/>
</dbReference>
<keyword evidence="7" id="KW-0130">Cell adhesion</keyword>
<feature type="domain" description="Laminin EGF-like" evidence="16">
    <location>
        <begin position="569"/>
        <end position="613"/>
    </location>
</feature>